<name>A0A2S5BCD6_9BASI</name>
<evidence type="ECO:0000256" key="1">
    <source>
        <dbReference type="SAM" id="MobiDB-lite"/>
    </source>
</evidence>
<proteinExistence type="predicted"/>
<dbReference type="AlphaFoldDB" id="A0A2S5BCD6"/>
<gene>
    <name evidence="2" type="ORF">BMF94_2616</name>
</gene>
<dbReference type="Gene3D" id="3.80.10.10">
    <property type="entry name" value="Ribonuclease Inhibitor"/>
    <property type="match status" value="1"/>
</dbReference>
<accession>A0A2S5BCD6</accession>
<keyword evidence="3" id="KW-1185">Reference proteome</keyword>
<feature type="region of interest" description="Disordered" evidence="1">
    <location>
        <begin position="318"/>
        <end position="337"/>
    </location>
</feature>
<sequence length="431" mass="46866">MRSCQCWGPFHAALTDSAKVDAEQPDPPASFASLPPELVLRVLDFASTSTRTLAALSQVDHRCADLAQHYLFARPCLTSLPRLDSFLSAVEPAAADSRDRANAVKRLRIEGKVFASRGYGHSLQRALKACPRVERLEVIGVDDLRPKQFVGNGTLTHLTLLNSSFRPHSHTCPPNLPSFLTSLTQLTFANVGLPAPSSHLTDILNLCAPTLKYLAISSLRDIDAAEFARGLQVLIDRGHAFDTLMVGFLTEQQVRVLHSSPPPPPASSSTSNAVSPRAPAARPLLFQLPALRHLTFTLPLPTLDLLLALPPTLRTLTIRPPYARPSTSTREHSRSSLLSILSRTPGTESPATPHSSLNTNVGAGLRRMSVTLEQLEEEEAVIVAIEEALLQGAASGLEEIKWECRALRSAHGRLDVAMANRRRVVQLNHLA</sequence>
<dbReference type="EMBL" id="PJQD01000025">
    <property type="protein sequence ID" value="POY74422.1"/>
    <property type="molecule type" value="Genomic_DNA"/>
</dbReference>
<evidence type="ECO:0000313" key="2">
    <source>
        <dbReference type="EMBL" id="POY74422.1"/>
    </source>
</evidence>
<protein>
    <recommendedName>
        <fullName evidence="4">F-box domain-containing protein</fullName>
    </recommendedName>
</protein>
<evidence type="ECO:0000313" key="3">
    <source>
        <dbReference type="Proteomes" id="UP000237144"/>
    </source>
</evidence>
<dbReference type="Proteomes" id="UP000237144">
    <property type="component" value="Unassembled WGS sequence"/>
</dbReference>
<dbReference type="InterPro" id="IPR032675">
    <property type="entry name" value="LRR_dom_sf"/>
</dbReference>
<evidence type="ECO:0008006" key="4">
    <source>
        <dbReference type="Google" id="ProtNLM"/>
    </source>
</evidence>
<organism evidence="2 3">
    <name type="scientific">Rhodotorula taiwanensis</name>
    <dbReference type="NCBI Taxonomy" id="741276"/>
    <lineage>
        <taxon>Eukaryota</taxon>
        <taxon>Fungi</taxon>
        <taxon>Dikarya</taxon>
        <taxon>Basidiomycota</taxon>
        <taxon>Pucciniomycotina</taxon>
        <taxon>Microbotryomycetes</taxon>
        <taxon>Sporidiobolales</taxon>
        <taxon>Sporidiobolaceae</taxon>
        <taxon>Rhodotorula</taxon>
    </lineage>
</organism>
<comment type="caution">
    <text evidence="2">The sequence shown here is derived from an EMBL/GenBank/DDBJ whole genome shotgun (WGS) entry which is preliminary data.</text>
</comment>
<reference evidence="2 3" key="1">
    <citation type="journal article" date="2018" name="Front. Microbiol.">
        <title>Prospects for Fungal Bioremediation of Acidic Radioactive Waste Sites: Characterization and Genome Sequence of Rhodotorula taiwanensis MD1149.</title>
        <authorList>
            <person name="Tkavc R."/>
            <person name="Matrosova V.Y."/>
            <person name="Grichenko O.E."/>
            <person name="Gostincar C."/>
            <person name="Volpe R.P."/>
            <person name="Klimenkova P."/>
            <person name="Gaidamakova E.K."/>
            <person name="Zhou C.E."/>
            <person name="Stewart B.J."/>
            <person name="Lyman M.G."/>
            <person name="Malfatti S.A."/>
            <person name="Rubinfeld B."/>
            <person name="Courtot M."/>
            <person name="Singh J."/>
            <person name="Dalgard C.L."/>
            <person name="Hamilton T."/>
            <person name="Frey K.G."/>
            <person name="Gunde-Cimerman N."/>
            <person name="Dugan L."/>
            <person name="Daly M.J."/>
        </authorList>
    </citation>
    <scope>NUCLEOTIDE SEQUENCE [LARGE SCALE GENOMIC DNA]</scope>
    <source>
        <strain evidence="2 3">MD1149</strain>
    </source>
</reference>
<feature type="region of interest" description="Disordered" evidence="1">
    <location>
        <begin position="256"/>
        <end position="275"/>
    </location>
</feature>
<dbReference type="OrthoDB" id="2533326at2759"/>